<evidence type="ECO:0000256" key="4">
    <source>
        <dbReference type="ARBA" id="ARBA00022801"/>
    </source>
</evidence>
<organism evidence="11 12">
    <name type="scientific">Treponema bryantii</name>
    <dbReference type="NCBI Taxonomy" id="163"/>
    <lineage>
        <taxon>Bacteria</taxon>
        <taxon>Pseudomonadati</taxon>
        <taxon>Spirochaetota</taxon>
        <taxon>Spirochaetia</taxon>
        <taxon>Spirochaetales</taxon>
        <taxon>Treponemataceae</taxon>
        <taxon>Treponema</taxon>
    </lineage>
</organism>
<dbReference type="GO" id="GO:0004386">
    <property type="term" value="F:helicase activity"/>
    <property type="evidence" value="ECO:0007669"/>
    <property type="project" value="UniProtKB-KW"/>
</dbReference>
<accession>A0A1H9EQL4</accession>
<dbReference type="GO" id="GO:0006310">
    <property type="term" value="P:DNA recombination"/>
    <property type="evidence" value="ECO:0007669"/>
    <property type="project" value="TreeGrafter"/>
</dbReference>
<dbReference type="InterPro" id="IPR011335">
    <property type="entry name" value="Restrct_endonuc-II-like"/>
</dbReference>
<reference evidence="11 12" key="1">
    <citation type="submission" date="2016-10" db="EMBL/GenBank/DDBJ databases">
        <authorList>
            <person name="de Groot N.N."/>
        </authorList>
    </citation>
    <scope>NUCLEOTIDE SEQUENCE [LARGE SCALE GENOMIC DNA]</scope>
    <source>
        <strain evidence="11 12">B25</strain>
    </source>
</reference>
<evidence type="ECO:0000313" key="11">
    <source>
        <dbReference type="EMBL" id="SEQ27902.1"/>
    </source>
</evidence>
<dbReference type="Pfam" id="PF04257">
    <property type="entry name" value="Exonuc_V_gamma"/>
    <property type="match status" value="1"/>
</dbReference>
<dbReference type="GO" id="GO:0003677">
    <property type="term" value="F:DNA binding"/>
    <property type="evidence" value="ECO:0007669"/>
    <property type="project" value="UniProtKB-KW"/>
</dbReference>
<dbReference type="PANTHER" id="PTHR30591">
    <property type="entry name" value="RECBCD ENZYME SUBUNIT RECC"/>
    <property type="match status" value="1"/>
</dbReference>
<evidence type="ECO:0000256" key="6">
    <source>
        <dbReference type="ARBA" id="ARBA00022839"/>
    </source>
</evidence>
<keyword evidence="5 11" id="KW-0347">Helicase</keyword>
<keyword evidence="2" id="KW-0547">Nucleotide-binding</keyword>
<evidence type="ECO:0000256" key="1">
    <source>
        <dbReference type="ARBA" id="ARBA00022722"/>
    </source>
</evidence>
<evidence type="ECO:0000256" key="3">
    <source>
        <dbReference type="ARBA" id="ARBA00022763"/>
    </source>
</evidence>
<keyword evidence="6" id="KW-0269">Exonuclease</keyword>
<keyword evidence="12" id="KW-1185">Reference proteome</keyword>
<dbReference type="Gene3D" id="3.40.50.10930">
    <property type="match status" value="1"/>
</dbReference>
<evidence type="ECO:0000256" key="9">
    <source>
        <dbReference type="ARBA" id="ARBA00023204"/>
    </source>
</evidence>
<evidence type="ECO:0000256" key="8">
    <source>
        <dbReference type="ARBA" id="ARBA00023125"/>
    </source>
</evidence>
<evidence type="ECO:0000256" key="5">
    <source>
        <dbReference type="ARBA" id="ARBA00022806"/>
    </source>
</evidence>
<dbReference type="GO" id="GO:0006281">
    <property type="term" value="P:DNA repair"/>
    <property type="evidence" value="ECO:0007669"/>
    <property type="project" value="UniProtKB-KW"/>
</dbReference>
<dbReference type="GO" id="GO:0140097">
    <property type="term" value="F:catalytic activity, acting on DNA"/>
    <property type="evidence" value="ECO:0007669"/>
    <property type="project" value="UniProtKB-ARBA"/>
</dbReference>
<dbReference type="Gene3D" id="3.40.50.300">
    <property type="entry name" value="P-loop containing nucleotide triphosphate hydrolases"/>
    <property type="match status" value="2"/>
</dbReference>
<keyword evidence="8" id="KW-0238">DNA-binding</keyword>
<keyword evidence="3" id="KW-0227">DNA damage</keyword>
<dbReference type="AlphaFoldDB" id="A0A1H9EQL4"/>
<gene>
    <name evidence="11" type="ORF">SAMN04487977_103244</name>
</gene>
<dbReference type="GO" id="GO:0004527">
    <property type="term" value="F:exonuclease activity"/>
    <property type="evidence" value="ECO:0007669"/>
    <property type="project" value="UniProtKB-KW"/>
</dbReference>
<dbReference type="GO" id="GO:0005524">
    <property type="term" value="F:ATP binding"/>
    <property type="evidence" value="ECO:0007669"/>
    <property type="project" value="UniProtKB-KW"/>
</dbReference>
<evidence type="ECO:0000256" key="10">
    <source>
        <dbReference type="SAM" id="MobiDB-lite"/>
    </source>
</evidence>
<dbReference type="Gene3D" id="1.10.10.160">
    <property type="match status" value="1"/>
</dbReference>
<dbReference type="EMBL" id="FOFU01000003">
    <property type="protein sequence ID" value="SEQ27902.1"/>
    <property type="molecule type" value="Genomic_DNA"/>
</dbReference>
<evidence type="ECO:0000313" key="12">
    <source>
        <dbReference type="Proteomes" id="UP000182360"/>
    </source>
</evidence>
<dbReference type="Proteomes" id="UP000182360">
    <property type="component" value="Unassembled WGS sequence"/>
</dbReference>
<name>A0A1H9EQL4_9SPIR</name>
<dbReference type="OrthoDB" id="9762834at2"/>
<feature type="region of interest" description="Disordered" evidence="10">
    <location>
        <begin position="749"/>
        <end position="774"/>
    </location>
</feature>
<evidence type="ECO:0000256" key="7">
    <source>
        <dbReference type="ARBA" id="ARBA00022840"/>
    </source>
</evidence>
<dbReference type="InterPro" id="IPR027417">
    <property type="entry name" value="P-loop_NTPase"/>
</dbReference>
<dbReference type="RefSeq" id="WP_074642457.1">
    <property type="nucleotide sequence ID" value="NZ_FOFU01000003.1"/>
</dbReference>
<evidence type="ECO:0000256" key="2">
    <source>
        <dbReference type="ARBA" id="ARBA00022741"/>
    </source>
</evidence>
<keyword evidence="1" id="KW-0540">Nuclease</keyword>
<keyword evidence="9" id="KW-0234">DNA repair</keyword>
<proteinExistence type="predicted"/>
<sequence>MKNVYTSWDLDLLADKLTEQIMENWKTPFSSPAVVFTDPKTEQWFKLHWLKNKGTGNSILMNLKTLRIQQFLFDLVTPQSTEAHSVEKLSVELLRDVIIKKLTEKSASGKYYFQTLNAPEVETYITGGSSVINANHLYDFSETIASLFMDYEDVRPDTLNEVLEKSHWQKKLYDDVIGTDGIKIKDTRYLTLYQLAEQNKKTNNGSLAFNWSNERPVFIFGFSGLGQIYRNILNDFSKEHTLEVFIQTSDDENQENQLLEKWAVFGREHLQLWTKDTPSHNLAISVSHSKTDTILHRIQKSIAENSTLTTEQYSEEDNSLTLTGAPTRLREIEAVHSKICKLLAQDDGTQLGDILVVAPQIQEYKTAIEQVFDQTDQYAADSNFPYIPYTIADFSGERSLTAEALHILFGILKKGYLCRTDVFELLHNYLVQTVRNISDEEVSNWADWATNLNIYRDRENHEEWQKAKNRLLIARLTTDLTETNDCQFLPYESMSTADSNSLYKFIQVVDELEEWASYSDKEKLNIDDISQLETLLKNWLLLSDNIPDGLYNESLVFQNVVEEIERQRLTAEPEVFSDCFANALFDRSAAVTLHSANILTKGVTFANFESNRVLSAKYIFFMGLDSKSFPGVDSDNELDLRKLNSERQSGDESIPLKNKNAFLCQLMAAREGFFISYVNKNLQKDEDFFMSSVLKDLFETIYPLNKKLKKQIYETQINIDEDRFWSELYTQREFRNKKNFIKLQESDNEITQTGEQSQHNAIPQDSAPASDTASALPDRITIGQMKAFLQEPFIFMVNQKLNNNYDEEEKEQLEFEPLALNAKVSSDIRKSYIQSSLKNENTITAESISFELNIHNALPDDFFGEKAAEIVLKNSKTILEAIQACSFTSNLVFNENTMLLIKQLPGITPKNWFISGELAWYNKDFNQTKIINTLELSNSENVLTGYITSLLLLASQPESDTSEYSITLNAAVLSEGQAKIKHQKYKATPEFARAILNKIYNAMFISRFNKSAPAKLVQNDFKKNDDEQLSFQNFKNKLIDSYNNGEWQYFSKRKLFDLDKDIGYSHEKFAEEWQTAKAHQAELIQYIAQSASNTTGRGK</sequence>
<dbReference type="InterPro" id="IPR013986">
    <property type="entry name" value="DExx_box_DNA_helicase_dom_sf"/>
</dbReference>
<protein>
    <submittedName>
        <fullName evidence="11">DNA helicase/exodeoxyribonuclease V, gamma subunit</fullName>
    </submittedName>
</protein>
<dbReference type="SUPFAM" id="SSF52980">
    <property type="entry name" value="Restriction endonuclease-like"/>
    <property type="match status" value="1"/>
</dbReference>
<dbReference type="PANTHER" id="PTHR30591:SF1">
    <property type="entry name" value="RECBCD ENZYME SUBUNIT RECC"/>
    <property type="match status" value="1"/>
</dbReference>
<feature type="compositionally biased region" description="Polar residues" evidence="10">
    <location>
        <begin position="749"/>
        <end position="773"/>
    </location>
</feature>
<keyword evidence="7" id="KW-0067">ATP-binding</keyword>
<keyword evidence="4" id="KW-0378">Hydrolase</keyword>
<dbReference type="SUPFAM" id="SSF52540">
    <property type="entry name" value="P-loop containing nucleoside triphosphate hydrolases"/>
    <property type="match status" value="2"/>
</dbReference>